<proteinExistence type="predicted"/>
<evidence type="ECO:0000313" key="4">
    <source>
        <dbReference type="Proteomes" id="UP000676506"/>
    </source>
</evidence>
<dbReference type="Gene3D" id="3.30.70.100">
    <property type="match status" value="1"/>
</dbReference>
<organism evidence="3 4">
    <name type="scientific">Chloracidobacterium validum</name>
    <dbReference type="NCBI Taxonomy" id="2821543"/>
    <lineage>
        <taxon>Bacteria</taxon>
        <taxon>Pseudomonadati</taxon>
        <taxon>Acidobacteriota</taxon>
        <taxon>Terriglobia</taxon>
        <taxon>Terriglobales</taxon>
        <taxon>Acidobacteriaceae</taxon>
        <taxon>Chloracidobacterium</taxon>
    </lineage>
</organism>
<dbReference type="Proteomes" id="UP000676506">
    <property type="component" value="Chromosome 2"/>
</dbReference>
<evidence type="ECO:0000313" key="3">
    <source>
        <dbReference type="EMBL" id="QUW04266.1"/>
    </source>
</evidence>
<dbReference type="PROSITE" id="PS50846">
    <property type="entry name" value="HMA_2"/>
    <property type="match status" value="1"/>
</dbReference>
<dbReference type="RefSeq" id="WP_211430155.1">
    <property type="nucleotide sequence ID" value="NZ_CP072649.1"/>
</dbReference>
<dbReference type="SUPFAM" id="SSF55008">
    <property type="entry name" value="HMA, heavy metal-associated domain"/>
    <property type="match status" value="1"/>
</dbReference>
<dbReference type="EMBL" id="CP072649">
    <property type="protein sequence ID" value="QUW04266.1"/>
    <property type="molecule type" value="Genomic_DNA"/>
</dbReference>
<dbReference type="InterPro" id="IPR017969">
    <property type="entry name" value="Heavy-metal-associated_CS"/>
</dbReference>
<dbReference type="PROSITE" id="PS01047">
    <property type="entry name" value="HMA_1"/>
    <property type="match status" value="1"/>
</dbReference>
<dbReference type="InterPro" id="IPR006121">
    <property type="entry name" value="HMA_dom"/>
</dbReference>
<evidence type="ECO:0000259" key="2">
    <source>
        <dbReference type="PROSITE" id="PS50846"/>
    </source>
</evidence>
<gene>
    <name evidence="3" type="ORF">J8C06_14595</name>
</gene>
<dbReference type="CDD" id="cd00371">
    <property type="entry name" value="HMA"/>
    <property type="match status" value="1"/>
</dbReference>
<evidence type="ECO:0000256" key="1">
    <source>
        <dbReference type="ARBA" id="ARBA00022723"/>
    </source>
</evidence>
<reference evidence="3 4" key="1">
    <citation type="submission" date="2021-03" db="EMBL/GenBank/DDBJ databases">
        <title>Genomic and phenotypic characterization of Chloracidobacterium isolates provides evidence for multiple species.</title>
        <authorList>
            <person name="Saini M.K."/>
            <person name="Costas A.M.G."/>
            <person name="Tank M."/>
            <person name="Bryant D.A."/>
        </authorList>
    </citation>
    <scope>NUCLEOTIDE SEQUENCE [LARGE SCALE GENOMIC DNA]</scope>
    <source>
        <strain evidence="3 4">BV2-C</strain>
    </source>
</reference>
<protein>
    <submittedName>
        <fullName evidence="3">Heavy-metal-associated domain-containing protein</fullName>
    </submittedName>
</protein>
<dbReference type="InterPro" id="IPR036163">
    <property type="entry name" value="HMA_dom_sf"/>
</dbReference>
<feature type="domain" description="HMA" evidence="2">
    <location>
        <begin position="2"/>
        <end position="66"/>
    </location>
</feature>
<dbReference type="Pfam" id="PF00403">
    <property type="entry name" value="HMA"/>
    <property type="match status" value="1"/>
</dbReference>
<sequence>MREEVIEIKGMSCGHCVRAVEAALRALPDVEVRQVEVGRATVAYAPDTVPRARLAAAIEEAGFEPV</sequence>
<keyword evidence="4" id="KW-1185">Reference proteome</keyword>
<accession>A0ABX8BE14</accession>
<keyword evidence="1" id="KW-0479">Metal-binding</keyword>
<name>A0ABX8BE14_9BACT</name>